<protein>
    <submittedName>
        <fullName evidence="1">Uncharacterized protein</fullName>
    </submittedName>
</protein>
<evidence type="ECO:0000313" key="1">
    <source>
        <dbReference type="EMBL" id="HIS31126.1"/>
    </source>
</evidence>
<dbReference type="AlphaFoldDB" id="A0A9D1JJF7"/>
<feature type="non-terminal residue" evidence="1">
    <location>
        <position position="1"/>
    </location>
</feature>
<gene>
    <name evidence="1" type="ORF">IAB44_06220</name>
</gene>
<name>A0A9D1JJF7_9FIRM</name>
<dbReference type="Proteomes" id="UP000823935">
    <property type="component" value="Unassembled WGS sequence"/>
</dbReference>
<proteinExistence type="predicted"/>
<sequence length="303" mass="31953">FIFNAIKGCTKNSQTLYAGCTSYNYQYEAAIQSAEAHTYFPVTNSQAGNLVVGSYVSVGYAGNNNGAENRDRGHATVHSYADDVKILSIETLDENNMAVYLDLPEENAFSTAPHVYTEEFSAPIILSTMHWWSGSTDAVRGRHDGSLGSNTDGKHPYRVQGREYMVGGYIVASDTVMDLQADYTKKVLVAPKGVAHSNADATIRSTYSDIGLIPAAEAGENADWWVGDFGIDMGAGSWWPSAEGSGSSQGAGDRVYAGGSGATSGMREYLQGGILGSGSGAGSAYLHCGGGLGLGLWNCLSCD</sequence>
<reference evidence="1" key="1">
    <citation type="submission" date="2020-10" db="EMBL/GenBank/DDBJ databases">
        <authorList>
            <person name="Gilroy R."/>
        </authorList>
    </citation>
    <scope>NUCLEOTIDE SEQUENCE</scope>
    <source>
        <strain evidence="1">CHK190-19873</strain>
    </source>
</reference>
<reference evidence="1" key="2">
    <citation type="journal article" date="2021" name="PeerJ">
        <title>Extensive microbial diversity within the chicken gut microbiome revealed by metagenomics and culture.</title>
        <authorList>
            <person name="Gilroy R."/>
            <person name="Ravi A."/>
            <person name="Getino M."/>
            <person name="Pursley I."/>
            <person name="Horton D.L."/>
            <person name="Alikhan N.F."/>
            <person name="Baker D."/>
            <person name="Gharbi K."/>
            <person name="Hall N."/>
            <person name="Watson M."/>
            <person name="Adriaenssens E.M."/>
            <person name="Foster-Nyarko E."/>
            <person name="Jarju S."/>
            <person name="Secka A."/>
            <person name="Antonio M."/>
            <person name="Oren A."/>
            <person name="Chaudhuri R.R."/>
            <person name="La Ragione R."/>
            <person name="Hildebrand F."/>
            <person name="Pallen M.J."/>
        </authorList>
    </citation>
    <scope>NUCLEOTIDE SEQUENCE</scope>
    <source>
        <strain evidence="1">CHK190-19873</strain>
    </source>
</reference>
<comment type="caution">
    <text evidence="1">The sequence shown here is derived from an EMBL/GenBank/DDBJ whole genome shotgun (WGS) entry which is preliminary data.</text>
</comment>
<evidence type="ECO:0000313" key="2">
    <source>
        <dbReference type="Proteomes" id="UP000823935"/>
    </source>
</evidence>
<accession>A0A9D1JJF7</accession>
<dbReference type="EMBL" id="DVIQ01000030">
    <property type="protein sequence ID" value="HIS31126.1"/>
    <property type="molecule type" value="Genomic_DNA"/>
</dbReference>
<organism evidence="1 2">
    <name type="scientific">Candidatus Limivivens intestinipullorum</name>
    <dbReference type="NCBI Taxonomy" id="2840858"/>
    <lineage>
        <taxon>Bacteria</taxon>
        <taxon>Bacillati</taxon>
        <taxon>Bacillota</taxon>
        <taxon>Clostridia</taxon>
        <taxon>Lachnospirales</taxon>
        <taxon>Lachnospiraceae</taxon>
        <taxon>Lachnospiraceae incertae sedis</taxon>
        <taxon>Candidatus Limivivens</taxon>
    </lineage>
</organism>